<sequence>MPRATAVRGIRAFRGYRERMQSDPDVPTSLAMDEWLARLAEPTGAPGGGSAAGVMMALAAALLHMVCGYTPDEPVAAEAGERVRELRAASLRASEEDGVRSVALGAALREDGPDRSARLYDAAVAAAASSADLAEVGIALVAQLRLVAEVGNPHLVADTGVASESLRAGLGAALINLRANIALARSHAGDRSDTAELGRLSDIGDRSERARSEIDAILAALPLD</sequence>
<evidence type="ECO:0000313" key="3">
    <source>
        <dbReference type="Proteomes" id="UP000295748"/>
    </source>
</evidence>
<dbReference type="Pfam" id="PF04961">
    <property type="entry name" value="FTCD_C"/>
    <property type="match status" value="1"/>
</dbReference>
<dbReference type="SUPFAM" id="SSF101262">
    <property type="entry name" value="Methenyltetrahydrofolate cyclohydrolase-like"/>
    <property type="match status" value="1"/>
</dbReference>
<dbReference type="InterPro" id="IPR007044">
    <property type="entry name" value="Cyclodeamin/CycHdrlase"/>
</dbReference>
<gene>
    <name evidence="2" type="ORF">E4K62_10545</name>
</gene>
<dbReference type="EMBL" id="CP038266">
    <property type="protein sequence ID" value="QBR89085.1"/>
    <property type="molecule type" value="Genomic_DNA"/>
</dbReference>
<organism evidence="2 3">
    <name type="scientific">Microbacterium wangchenii</name>
    <dbReference type="NCBI Taxonomy" id="2541726"/>
    <lineage>
        <taxon>Bacteria</taxon>
        <taxon>Bacillati</taxon>
        <taxon>Actinomycetota</taxon>
        <taxon>Actinomycetes</taxon>
        <taxon>Micrococcales</taxon>
        <taxon>Microbacteriaceae</taxon>
        <taxon>Microbacterium</taxon>
    </lineage>
</organism>
<dbReference type="Proteomes" id="UP000295748">
    <property type="component" value="Chromosome"/>
</dbReference>
<dbReference type="Gene3D" id="1.20.120.680">
    <property type="entry name" value="Formiminotetrahydrofolate cyclodeaminase monomer, up-and-down helical bundle"/>
    <property type="match status" value="1"/>
</dbReference>
<feature type="domain" description="Cyclodeaminase/cyclohydrolase" evidence="1">
    <location>
        <begin position="32"/>
        <end position="183"/>
    </location>
</feature>
<evidence type="ECO:0000313" key="2">
    <source>
        <dbReference type="EMBL" id="QBR89085.1"/>
    </source>
</evidence>
<dbReference type="InterPro" id="IPR036178">
    <property type="entry name" value="Formintransfe-cycloase-like_sf"/>
</dbReference>
<evidence type="ECO:0000259" key="1">
    <source>
        <dbReference type="Pfam" id="PF04961"/>
    </source>
</evidence>
<keyword evidence="3" id="KW-1185">Reference proteome</keyword>
<reference evidence="2 3" key="1">
    <citation type="submission" date="2019-03" db="EMBL/GenBank/DDBJ databases">
        <authorList>
            <person name="Dong K."/>
        </authorList>
    </citation>
    <scope>NUCLEOTIDE SEQUENCE [LARGE SCALE GENOMIC DNA]</scope>
    <source>
        <strain evidence="3">dk512</strain>
    </source>
</reference>
<protein>
    <recommendedName>
        <fullName evidence="1">Cyclodeaminase/cyclohydrolase domain-containing protein</fullName>
    </recommendedName>
</protein>
<proteinExistence type="predicted"/>
<accession>A0ABX5SSE7</accession>
<name>A0ABX5SSE7_9MICO</name>